<evidence type="ECO:0000256" key="8">
    <source>
        <dbReference type="ARBA" id="ARBA00022777"/>
    </source>
</evidence>
<dbReference type="PRINTS" id="PR00344">
    <property type="entry name" value="BCTRLSENSOR"/>
</dbReference>
<dbReference type="Pfam" id="PF08448">
    <property type="entry name" value="PAS_4"/>
    <property type="match status" value="2"/>
</dbReference>
<keyword evidence="5" id="KW-0808">Transferase</keyword>
<keyword evidence="11" id="KW-0902">Two-component regulatory system</keyword>
<evidence type="ECO:0000256" key="4">
    <source>
        <dbReference type="ARBA" id="ARBA00022553"/>
    </source>
</evidence>
<evidence type="ECO:0000256" key="7">
    <source>
        <dbReference type="ARBA" id="ARBA00022741"/>
    </source>
</evidence>
<dbReference type="InterPro" id="IPR003661">
    <property type="entry name" value="HisK_dim/P_dom"/>
</dbReference>
<keyword evidence="7" id="KW-0547">Nucleotide-binding</keyword>
<organism evidence="15 16">
    <name type="scientific">Hymenobacter sublimis</name>
    <dbReference type="NCBI Taxonomy" id="2933777"/>
    <lineage>
        <taxon>Bacteria</taxon>
        <taxon>Pseudomonadati</taxon>
        <taxon>Bacteroidota</taxon>
        <taxon>Cytophagia</taxon>
        <taxon>Cytophagales</taxon>
        <taxon>Hymenobacteraceae</taxon>
        <taxon>Hymenobacter</taxon>
    </lineage>
</organism>
<dbReference type="InterPro" id="IPR036890">
    <property type="entry name" value="HATPase_C_sf"/>
</dbReference>
<dbReference type="InterPro" id="IPR000014">
    <property type="entry name" value="PAS"/>
</dbReference>
<dbReference type="PROSITE" id="PS50109">
    <property type="entry name" value="HIS_KIN"/>
    <property type="match status" value="1"/>
</dbReference>
<name>A0ABY4J728_9BACT</name>
<keyword evidence="6" id="KW-0812">Transmembrane</keyword>
<sequence length="528" mass="59621">MDSGVSLAQQLQALETVPDSYIVVSPELIILTASNAYLLNTLKRREELVGRYLFDAFPDNPAAPEANAVRNWRASLERVIATGQPHQMALQHYDVLDPDRPGHFVERHWKPLNTPVFDAQGKLRYIIHSSVNVTEEVLSRRALRVSQHREHDALAEAERERLRLSHLVMQAPAAICLHHGPELVYEFVNPYYQQLFPGQELVGKPMLDAVPELRDSFMWHQLQEVYRTGRSRQEHEVCIPLTRPAQAEPADAYFNYTFQARYTEHQQVDGVYVFAFEVTEQVRARQQVLALNQELNQANQQLTRVNDDLDGFVYMAAHDLRGPINNLEGLVQALSETLPDPPPAEARMLLNMMQDAVLRFQRTLVQLSDVLQLHQAHDPVAPPVELATIVDDLRQDLLPALQQTGGVLEVDADACPQVAMPAKSLRSLLYNLLSNAIKYRHPDRPPHVRMNCGTQHGFWHLTVQDNGLGLTATQQASLFALFRRFHNHVEGSGLGLYTVKKIVENLGGRVEVHSELGVGSTFSVYIPS</sequence>
<evidence type="ECO:0000256" key="9">
    <source>
        <dbReference type="ARBA" id="ARBA00022840"/>
    </source>
</evidence>
<evidence type="ECO:0000256" key="5">
    <source>
        <dbReference type="ARBA" id="ARBA00022679"/>
    </source>
</evidence>
<evidence type="ECO:0000256" key="6">
    <source>
        <dbReference type="ARBA" id="ARBA00022692"/>
    </source>
</evidence>
<evidence type="ECO:0000256" key="10">
    <source>
        <dbReference type="ARBA" id="ARBA00022989"/>
    </source>
</evidence>
<dbReference type="CDD" id="cd00082">
    <property type="entry name" value="HisKA"/>
    <property type="match status" value="1"/>
</dbReference>
<keyword evidence="4" id="KW-0597">Phosphoprotein</keyword>
<dbReference type="PANTHER" id="PTHR42878:SF7">
    <property type="entry name" value="SENSOR HISTIDINE KINASE GLRK"/>
    <property type="match status" value="1"/>
</dbReference>
<dbReference type="InterPro" id="IPR005467">
    <property type="entry name" value="His_kinase_dom"/>
</dbReference>
<dbReference type="Pfam" id="PF02518">
    <property type="entry name" value="HATPase_c"/>
    <property type="match status" value="1"/>
</dbReference>
<dbReference type="EMBL" id="CP095848">
    <property type="protein sequence ID" value="UPL47636.1"/>
    <property type="molecule type" value="Genomic_DNA"/>
</dbReference>
<dbReference type="Proteomes" id="UP000829647">
    <property type="component" value="Chromosome"/>
</dbReference>
<comment type="subcellular location">
    <subcellularLocation>
        <location evidence="2">Membrane</location>
        <topology evidence="2">Multi-pass membrane protein</topology>
    </subcellularLocation>
</comment>
<keyword evidence="12" id="KW-0472">Membrane</keyword>
<dbReference type="Gene3D" id="3.30.565.10">
    <property type="entry name" value="Histidine kinase-like ATPase, C-terminal domain"/>
    <property type="match status" value="1"/>
</dbReference>
<dbReference type="SUPFAM" id="SSF55874">
    <property type="entry name" value="ATPase domain of HSP90 chaperone/DNA topoisomerase II/histidine kinase"/>
    <property type="match status" value="1"/>
</dbReference>
<dbReference type="InterPro" id="IPR036097">
    <property type="entry name" value="HisK_dim/P_sf"/>
</dbReference>
<reference evidence="15 16" key="1">
    <citation type="submission" date="2022-04" db="EMBL/GenBank/DDBJ databases">
        <title>Hymenobacter sp. isolated from the air.</title>
        <authorList>
            <person name="Won M."/>
            <person name="Lee C.-M."/>
            <person name="Woen H.-Y."/>
            <person name="Kwon S.-W."/>
        </authorList>
    </citation>
    <scope>NUCLEOTIDE SEQUENCE [LARGE SCALE GENOMIC DNA]</scope>
    <source>
        <strain evidence="16">5516 S-25</strain>
    </source>
</reference>
<evidence type="ECO:0000256" key="12">
    <source>
        <dbReference type="ARBA" id="ARBA00023136"/>
    </source>
</evidence>
<dbReference type="InterPro" id="IPR003594">
    <property type="entry name" value="HATPase_dom"/>
</dbReference>
<evidence type="ECO:0000256" key="1">
    <source>
        <dbReference type="ARBA" id="ARBA00000085"/>
    </source>
</evidence>
<dbReference type="InterPro" id="IPR035965">
    <property type="entry name" value="PAS-like_dom_sf"/>
</dbReference>
<keyword evidence="13" id="KW-0175">Coiled coil</keyword>
<dbReference type="InterPro" id="IPR013656">
    <property type="entry name" value="PAS_4"/>
</dbReference>
<dbReference type="SUPFAM" id="SSF47384">
    <property type="entry name" value="Homodimeric domain of signal transducing histidine kinase"/>
    <property type="match status" value="1"/>
</dbReference>
<dbReference type="GO" id="GO:0016301">
    <property type="term" value="F:kinase activity"/>
    <property type="evidence" value="ECO:0007669"/>
    <property type="project" value="UniProtKB-KW"/>
</dbReference>
<keyword evidence="16" id="KW-1185">Reference proteome</keyword>
<evidence type="ECO:0000256" key="3">
    <source>
        <dbReference type="ARBA" id="ARBA00012438"/>
    </source>
</evidence>
<dbReference type="SMART" id="SM00091">
    <property type="entry name" value="PAS"/>
    <property type="match status" value="2"/>
</dbReference>
<dbReference type="PANTHER" id="PTHR42878">
    <property type="entry name" value="TWO-COMPONENT HISTIDINE KINASE"/>
    <property type="match status" value="1"/>
</dbReference>
<dbReference type="Gene3D" id="1.10.287.130">
    <property type="match status" value="1"/>
</dbReference>
<dbReference type="InterPro" id="IPR004358">
    <property type="entry name" value="Sig_transdc_His_kin-like_C"/>
</dbReference>
<gene>
    <name evidence="15" type="ORF">MWH26_10545</name>
</gene>
<evidence type="ECO:0000256" key="13">
    <source>
        <dbReference type="SAM" id="Coils"/>
    </source>
</evidence>
<dbReference type="SMART" id="SM00387">
    <property type="entry name" value="HATPase_c"/>
    <property type="match status" value="1"/>
</dbReference>
<proteinExistence type="predicted"/>
<evidence type="ECO:0000256" key="2">
    <source>
        <dbReference type="ARBA" id="ARBA00004141"/>
    </source>
</evidence>
<keyword evidence="8 15" id="KW-0418">Kinase</keyword>
<keyword evidence="9" id="KW-0067">ATP-binding</keyword>
<accession>A0ABY4J728</accession>
<feature type="domain" description="Histidine kinase" evidence="14">
    <location>
        <begin position="315"/>
        <end position="528"/>
    </location>
</feature>
<evidence type="ECO:0000313" key="15">
    <source>
        <dbReference type="EMBL" id="UPL47636.1"/>
    </source>
</evidence>
<evidence type="ECO:0000256" key="11">
    <source>
        <dbReference type="ARBA" id="ARBA00023012"/>
    </source>
</evidence>
<dbReference type="Gene3D" id="3.30.450.20">
    <property type="entry name" value="PAS domain"/>
    <property type="match status" value="2"/>
</dbReference>
<dbReference type="SMART" id="SM00388">
    <property type="entry name" value="HisKA"/>
    <property type="match status" value="1"/>
</dbReference>
<protein>
    <recommendedName>
        <fullName evidence="3">histidine kinase</fullName>
        <ecNumber evidence="3">2.7.13.3</ecNumber>
    </recommendedName>
</protein>
<feature type="coiled-coil region" evidence="13">
    <location>
        <begin position="281"/>
        <end position="308"/>
    </location>
</feature>
<evidence type="ECO:0000259" key="14">
    <source>
        <dbReference type="PROSITE" id="PS50109"/>
    </source>
</evidence>
<dbReference type="EC" id="2.7.13.3" evidence="3"/>
<evidence type="ECO:0000313" key="16">
    <source>
        <dbReference type="Proteomes" id="UP000829647"/>
    </source>
</evidence>
<keyword evidence="10" id="KW-1133">Transmembrane helix</keyword>
<dbReference type="RefSeq" id="WP_247974246.1">
    <property type="nucleotide sequence ID" value="NZ_CP095848.1"/>
</dbReference>
<comment type="catalytic activity">
    <reaction evidence="1">
        <text>ATP + protein L-histidine = ADP + protein N-phospho-L-histidine.</text>
        <dbReference type="EC" id="2.7.13.3"/>
    </reaction>
</comment>
<dbReference type="SUPFAM" id="SSF55785">
    <property type="entry name" value="PYP-like sensor domain (PAS domain)"/>
    <property type="match status" value="2"/>
</dbReference>
<dbReference type="InterPro" id="IPR050351">
    <property type="entry name" value="BphY/WalK/GraS-like"/>
</dbReference>